<dbReference type="EMBL" id="CP001719">
    <property type="protein sequence ID" value="ADC47138.1"/>
    <property type="molecule type" value="Genomic_DNA"/>
</dbReference>
<dbReference type="KEGG" id="mru:mru_1288"/>
<dbReference type="InterPro" id="IPR050341">
    <property type="entry name" value="PP1_catalytic_subunit"/>
</dbReference>
<organism evidence="2 3">
    <name type="scientific">Methanobrevibacter ruminantium (strain ATCC 35063 / DSM 1093 / JCM 13430 / OCM 146 / M1)</name>
    <name type="common">Methanobacterium ruminantium</name>
    <dbReference type="NCBI Taxonomy" id="634498"/>
    <lineage>
        <taxon>Archaea</taxon>
        <taxon>Methanobacteriati</taxon>
        <taxon>Methanobacteriota</taxon>
        <taxon>Methanomada group</taxon>
        <taxon>Methanobacteria</taxon>
        <taxon>Methanobacteriales</taxon>
        <taxon>Methanobacteriaceae</taxon>
        <taxon>Methanobrevibacter</taxon>
    </lineage>
</organism>
<evidence type="ECO:0000259" key="1">
    <source>
        <dbReference type="Pfam" id="PF00149"/>
    </source>
</evidence>
<feature type="domain" description="Calcineurin-like phosphoesterase" evidence="1">
    <location>
        <begin position="13"/>
        <end position="218"/>
    </location>
</feature>
<dbReference type="PANTHER" id="PTHR11668">
    <property type="entry name" value="SERINE/THREONINE PROTEIN PHOSPHATASE"/>
    <property type="match status" value="1"/>
</dbReference>
<dbReference type="eggNOG" id="arCOG01143">
    <property type="taxonomic scope" value="Archaea"/>
</dbReference>
<gene>
    <name evidence="2" type="ordered locus">mru_1288</name>
</gene>
<dbReference type="OrthoDB" id="70630at2157"/>
<reference evidence="2 3" key="1">
    <citation type="journal article" date="2010" name="PLoS ONE">
        <title>The genome sequence of the rumen methanogen Methanobrevibacter ruminantium reveals new possibilities for controlling ruminant methane emissions.</title>
        <authorList>
            <person name="Leahy S.C."/>
            <person name="Kelly W.J."/>
            <person name="Altermann E."/>
            <person name="Ronimus R.S."/>
            <person name="Yeoman C.J."/>
            <person name="Pacheco D.M."/>
            <person name="Li D."/>
            <person name="Kong Z."/>
            <person name="McTavish S."/>
            <person name="Sang C."/>
            <person name="Lambie S.C."/>
            <person name="Janssen P.H."/>
            <person name="Dey D."/>
            <person name="Attwood G.T."/>
        </authorList>
    </citation>
    <scope>NUCLEOTIDE SEQUENCE [LARGE SCALE GENOMIC DNA]</scope>
    <source>
        <strain evidence="3">ATCC 35063 / DSM 1093 / JCM 13430 / OCM 146 / M1</strain>
    </source>
</reference>
<dbReference type="PATRIC" id="fig|634498.28.peg.1291"/>
<dbReference type="GO" id="GO:0016787">
    <property type="term" value="F:hydrolase activity"/>
    <property type="evidence" value="ECO:0007669"/>
    <property type="project" value="InterPro"/>
</dbReference>
<sequence length="264" mass="31056">MNDKLIELPNYGRLMVVSDLHGNLNDYEKYIDLWDCQDPDFHIVFLGDLIHSPYFNDKSVELLDDVIEKDKKYSNFHVLLGNHEWAHIVHRDIFKNGENIREDFEYLISYKKGTIEPAITEYIRFFKSMPFFVKTENGLFLSHAGPSRKVKSIEDFNGIFDGDYHNPILDDFLWLRPKRNLYGRRNILTDSNLYDEGDIFNFLNIVGANCMVVGHSPVDGYKQYGNQLIISSSFQTEDKVYLDIDLSKEIKHMRDLLDCIRYFD</sequence>
<protein>
    <submittedName>
        <fullName evidence="2">Serine/threonine protein phosphatase</fullName>
    </submittedName>
</protein>
<name>D3E3M7_METRM</name>
<dbReference type="HOGENOM" id="CLU_1064007_0_0_2"/>
<evidence type="ECO:0000313" key="3">
    <source>
        <dbReference type="Proteomes" id="UP000008680"/>
    </source>
</evidence>
<dbReference type="SUPFAM" id="SSF56300">
    <property type="entry name" value="Metallo-dependent phosphatases"/>
    <property type="match status" value="1"/>
</dbReference>
<dbReference type="AlphaFoldDB" id="D3E3M7"/>
<dbReference type="Gene3D" id="3.60.21.10">
    <property type="match status" value="1"/>
</dbReference>
<dbReference type="InterPro" id="IPR004843">
    <property type="entry name" value="Calcineurin-like_PHP"/>
</dbReference>
<dbReference type="Proteomes" id="UP000008680">
    <property type="component" value="Chromosome"/>
</dbReference>
<dbReference type="InterPro" id="IPR029052">
    <property type="entry name" value="Metallo-depent_PP-like"/>
</dbReference>
<accession>D3E3M7</accession>
<evidence type="ECO:0000313" key="2">
    <source>
        <dbReference type="EMBL" id="ADC47138.1"/>
    </source>
</evidence>
<proteinExistence type="predicted"/>
<dbReference type="STRING" id="634498.mru_1288"/>
<dbReference type="Pfam" id="PF00149">
    <property type="entry name" value="Metallophos"/>
    <property type="match status" value="1"/>
</dbReference>
<dbReference type="RefSeq" id="WP_012956087.1">
    <property type="nucleotide sequence ID" value="NC_013790.1"/>
</dbReference>
<dbReference type="GeneID" id="8770939"/>
<keyword evidence="3" id="KW-1185">Reference proteome</keyword>
<dbReference type="PANTHER" id="PTHR11668:SF496">
    <property type="entry name" value="SERINE_THREONINE-PROTEIN PHOSPHATASE"/>
    <property type="match status" value="1"/>
</dbReference>